<gene>
    <name evidence="2" type="ORF">BOLC6T35885H</name>
</gene>
<dbReference type="Pfam" id="PF13456">
    <property type="entry name" value="RVT_3"/>
    <property type="match status" value="1"/>
</dbReference>
<dbReference type="EMBL" id="LR031880">
    <property type="protein sequence ID" value="VDD60432.1"/>
    <property type="molecule type" value="Genomic_DNA"/>
</dbReference>
<evidence type="ECO:0000259" key="1">
    <source>
        <dbReference type="Pfam" id="PF13456"/>
    </source>
</evidence>
<organism evidence="2">
    <name type="scientific">Brassica oleracea</name>
    <name type="common">Wild cabbage</name>
    <dbReference type="NCBI Taxonomy" id="3712"/>
    <lineage>
        <taxon>Eukaryota</taxon>
        <taxon>Viridiplantae</taxon>
        <taxon>Streptophyta</taxon>
        <taxon>Embryophyta</taxon>
        <taxon>Tracheophyta</taxon>
        <taxon>Spermatophyta</taxon>
        <taxon>Magnoliopsida</taxon>
        <taxon>eudicotyledons</taxon>
        <taxon>Gunneridae</taxon>
        <taxon>Pentapetalae</taxon>
        <taxon>rosids</taxon>
        <taxon>malvids</taxon>
        <taxon>Brassicales</taxon>
        <taxon>Brassicaceae</taxon>
        <taxon>Brassiceae</taxon>
        <taxon>Brassica</taxon>
    </lineage>
</organism>
<dbReference type="CDD" id="cd06222">
    <property type="entry name" value="RNase_H_like"/>
    <property type="match status" value="1"/>
</dbReference>
<dbReference type="GO" id="GO:0004523">
    <property type="term" value="F:RNA-DNA hybrid ribonuclease activity"/>
    <property type="evidence" value="ECO:0007669"/>
    <property type="project" value="InterPro"/>
</dbReference>
<dbReference type="InterPro" id="IPR002156">
    <property type="entry name" value="RNaseH_domain"/>
</dbReference>
<protein>
    <recommendedName>
        <fullName evidence="1">RNase H type-1 domain-containing protein</fullName>
    </recommendedName>
</protein>
<dbReference type="InterPro" id="IPR052929">
    <property type="entry name" value="RNase_H-like_EbsB-rel"/>
</dbReference>
<dbReference type="AlphaFoldDB" id="A0A3P6GX34"/>
<dbReference type="InterPro" id="IPR036397">
    <property type="entry name" value="RNaseH_sf"/>
</dbReference>
<dbReference type="Gene3D" id="3.30.420.10">
    <property type="entry name" value="Ribonuclease H-like superfamily/Ribonuclease H"/>
    <property type="match status" value="1"/>
</dbReference>
<dbReference type="PANTHER" id="PTHR47074">
    <property type="entry name" value="BNAC02G40300D PROTEIN"/>
    <property type="match status" value="1"/>
</dbReference>
<dbReference type="InterPro" id="IPR044730">
    <property type="entry name" value="RNase_H-like_dom_plant"/>
</dbReference>
<feature type="domain" description="RNase H type-1" evidence="1">
    <location>
        <begin position="2"/>
        <end position="77"/>
    </location>
</feature>
<dbReference type="InterPro" id="IPR012337">
    <property type="entry name" value="RNaseH-like_sf"/>
</dbReference>
<proteinExistence type="predicted"/>
<sequence length="97" mass="10516">MALKTALSEAVSDGLTDIICFSDSKRLIDLITGKKTVVALHGLLYDLGVLSDSCKSISFCFIPRVRNEVADSLAKNALFRMSNNPYGVDYSVVNSVI</sequence>
<accession>A0A3P6GX34</accession>
<name>A0A3P6GX34_BRAOL</name>
<reference evidence="2" key="1">
    <citation type="submission" date="2018-11" db="EMBL/GenBank/DDBJ databases">
        <authorList>
            <consortium name="Genoscope - CEA"/>
            <person name="William W."/>
        </authorList>
    </citation>
    <scope>NUCLEOTIDE SEQUENCE</scope>
</reference>
<dbReference type="SUPFAM" id="SSF53098">
    <property type="entry name" value="Ribonuclease H-like"/>
    <property type="match status" value="1"/>
</dbReference>
<dbReference type="GO" id="GO:0003676">
    <property type="term" value="F:nucleic acid binding"/>
    <property type="evidence" value="ECO:0007669"/>
    <property type="project" value="InterPro"/>
</dbReference>
<dbReference type="PANTHER" id="PTHR47074:SF49">
    <property type="entry name" value="POLYNUCLEOTIDYL TRANSFERASE, RIBONUCLEASE H-LIKE SUPERFAMILY PROTEIN"/>
    <property type="match status" value="1"/>
</dbReference>
<evidence type="ECO:0000313" key="2">
    <source>
        <dbReference type="EMBL" id="VDD60432.1"/>
    </source>
</evidence>